<keyword evidence="4" id="KW-1185">Reference proteome</keyword>
<evidence type="ECO:0000259" key="2">
    <source>
        <dbReference type="Pfam" id="PF05199"/>
    </source>
</evidence>
<dbReference type="InterPro" id="IPR007867">
    <property type="entry name" value="GMC_OxRtase_C"/>
</dbReference>
<comment type="caution">
    <text evidence="3">The sequence shown here is derived from an EMBL/GenBank/DDBJ whole genome shotgun (WGS) entry which is preliminary data.</text>
</comment>
<dbReference type="InterPro" id="IPR036188">
    <property type="entry name" value="FAD/NAD-bd_sf"/>
</dbReference>
<dbReference type="GO" id="GO:0050660">
    <property type="term" value="F:flavin adenine dinucleotide binding"/>
    <property type="evidence" value="ECO:0007669"/>
    <property type="project" value="InterPro"/>
</dbReference>
<protein>
    <recommendedName>
        <fullName evidence="2">Glucose-methanol-choline oxidoreductase C-terminal domain-containing protein</fullName>
    </recommendedName>
</protein>
<evidence type="ECO:0000256" key="1">
    <source>
        <dbReference type="ARBA" id="ARBA00010790"/>
    </source>
</evidence>
<dbReference type="SUPFAM" id="SSF51905">
    <property type="entry name" value="FAD/NAD(P)-binding domain"/>
    <property type="match status" value="1"/>
</dbReference>
<comment type="similarity">
    <text evidence="1">Belongs to the GMC oxidoreductase family.</text>
</comment>
<gene>
    <name evidence="3" type="ORF">OTU49_000176</name>
</gene>
<dbReference type="SUPFAM" id="SSF54373">
    <property type="entry name" value="FAD-linked reductases, C-terminal domain"/>
    <property type="match status" value="1"/>
</dbReference>
<proteinExistence type="inferred from homology"/>
<dbReference type="Proteomes" id="UP001445076">
    <property type="component" value="Unassembled WGS sequence"/>
</dbReference>
<evidence type="ECO:0000313" key="4">
    <source>
        <dbReference type="Proteomes" id="UP001445076"/>
    </source>
</evidence>
<reference evidence="3 4" key="1">
    <citation type="journal article" date="2024" name="BMC Genomics">
        <title>Genome assembly of redclaw crayfish (Cherax quadricarinatus) provides insights into its immune adaptation and hypoxia tolerance.</title>
        <authorList>
            <person name="Liu Z."/>
            <person name="Zheng J."/>
            <person name="Li H."/>
            <person name="Fang K."/>
            <person name="Wang S."/>
            <person name="He J."/>
            <person name="Zhou D."/>
            <person name="Weng S."/>
            <person name="Chi M."/>
            <person name="Gu Z."/>
            <person name="He J."/>
            <person name="Li F."/>
            <person name="Wang M."/>
        </authorList>
    </citation>
    <scope>NUCLEOTIDE SEQUENCE [LARGE SCALE GENOMIC DNA]</scope>
    <source>
        <strain evidence="3">ZL_2023a</strain>
    </source>
</reference>
<dbReference type="GO" id="GO:0016614">
    <property type="term" value="F:oxidoreductase activity, acting on CH-OH group of donors"/>
    <property type="evidence" value="ECO:0007669"/>
    <property type="project" value="InterPro"/>
</dbReference>
<accession>A0AAW0XLZ2</accession>
<sequence>MDNQSAAGFMFMALCLHPKSRGRIDIVSSDPRHPPSINPDYLRHPYDMTCMRDAYKFAVRMVRTNAFQSLGASVHLPRFPECLVRTSQGGGVDDARALYQEYVSCIIRVAAISGHHPLGTARIGRRGDPLAVVDPQLKVIGTERVRVVDASVMPTQISGVPNSAITVIAEKASDLIKETWSDKSKLASEKICSTSADCEEKLLLLMTSSAISVSHISPLIIAVSALWATSVYPHTPPLSLPLVMFIHYPGVVPRP</sequence>
<dbReference type="PANTHER" id="PTHR11552">
    <property type="entry name" value="GLUCOSE-METHANOL-CHOLINE GMC OXIDOREDUCTASE"/>
    <property type="match status" value="1"/>
</dbReference>
<dbReference type="EMBL" id="JARKIK010000019">
    <property type="protein sequence ID" value="KAK8745412.1"/>
    <property type="molecule type" value="Genomic_DNA"/>
</dbReference>
<dbReference type="Pfam" id="PF05199">
    <property type="entry name" value="GMC_oxred_C"/>
    <property type="match status" value="1"/>
</dbReference>
<dbReference type="InterPro" id="IPR012132">
    <property type="entry name" value="GMC_OxRdtase"/>
</dbReference>
<dbReference type="Gene3D" id="3.50.50.60">
    <property type="entry name" value="FAD/NAD(P)-binding domain"/>
    <property type="match status" value="1"/>
</dbReference>
<feature type="domain" description="Glucose-methanol-choline oxidoreductase C-terminal" evidence="2">
    <location>
        <begin position="18"/>
        <end position="169"/>
    </location>
</feature>
<dbReference type="AlphaFoldDB" id="A0AAW0XLZ2"/>
<dbReference type="Gene3D" id="3.30.560.10">
    <property type="entry name" value="Glucose Oxidase, domain 3"/>
    <property type="match status" value="1"/>
</dbReference>
<dbReference type="PANTHER" id="PTHR11552:SF188">
    <property type="entry name" value="NEITHER INACTIVATION NOR AFTERPOTENTIAL PROTEIN G"/>
    <property type="match status" value="1"/>
</dbReference>
<evidence type="ECO:0000313" key="3">
    <source>
        <dbReference type="EMBL" id="KAK8745412.1"/>
    </source>
</evidence>
<name>A0AAW0XLZ2_CHEQU</name>
<organism evidence="3 4">
    <name type="scientific">Cherax quadricarinatus</name>
    <name type="common">Australian red claw crayfish</name>
    <dbReference type="NCBI Taxonomy" id="27406"/>
    <lineage>
        <taxon>Eukaryota</taxon>
        <taxon>Metazoa</taxon>
        <taxon>Ecdysozoa</taxon>
        <taxon>Arthropoda</taxon>
        <taxon>Crustacea</taxon>
        <taxon>Multicrustacea</taxon>
        <taxon>Malacostraca</taxon>
        <taxon>Eumalacostraca</taxon>
        <taxon>Eucarida</taxon>
        <taxon>Decapoda</taxon>
        <taxon>Pleocyemata</taxon>
        <taxon>Astacidea</taxon>
        <taxon>Parastacoidea</taxon>
        <taxon>Parastacidae</taxon>
        <taxon>Cherax</taxon>
    </lineage>
</organism>